<evidence type="ECO:0000313" key="9">
    <source>
        <dbReference type="EMBL" id="EDW63846.2"/>
    </source>
</evidence>
<evidence type="ECO:0000256" key="3">
    <source>
        <dbReference type="ARBA" id="ARBA00022676"/>
    </source>
</evidence>
<gene>
    <name evidence="9" type="primary">Dvir\GJ10906</name>
    <name evidence="9" type="ORF">Dvir_GJ10906</name>
</gene>
<dbReference type="PANTHER" id="PTHR12042:SF21">
    <property type="entry name" value="ALPHA1,4-GALACTOSYLTRANSFERASE 1-RELATED"/>
    <property type="match status" value="1"/>
</dbReference>
<dbReference type="EMBL" id="CH940649">
    <property type="protein sequence ID" value="EDW63846.2"/>
    <property type="molecule type" value="Genomic_DNA"/>
</dbReference>
<dbReference type="Proteomes" id="UP000008792">
    <property type="component" value="Unassembled WGS sequence"/>
</dbReference>
<dbReference type="InterPro" id="IPR029044">
    <property type="entry name" value="Nucleotide-diphossugar_trans"/>
</dbReference>
<keyword evidence="7" id="KW-1133">Transmembrane helix</keyword>
<dbReference type="SUPFAM" id="SSF53448">
    <property type="entry name" value="Nucleotide-diphospho-sugar transferases"/>
    <property type="match status" value="1"/>
</dbReference>
<proteinExistence type="inferred from homology"/>
<dbReference type="eggNOG" id="KOG1928">
    <property type="taxonomic scope" value="Eukaryota"/>
</dbReference>
<evidence type="ECO:0000256" key="6">
    <source>
        <dbReference type="ARBA" id="ARBA00023136"/>
    </source>
</evidence>
<dbReference type="OrthoDB" id="409543at2759"/>
<dbReference type="GO" id="GO:0035248">
    <property type="term" value="F:alpha-1,4-N-acetylgalactosaminyltransferase activity"/>
    <property type="evidence" value="ECO:0007669"/>
    <property type="project" value="TreeGrafter"/>
</dbReference>
<dbReference type="InterPro" id="IPR051981">
    <property type="entry name" value="Glycosyltransf_32"/>
</dbReference>
<comment type="similarity">
    <text evidence="2">Belongs to the glycosyltransferase 32 family.</text>
</comment>
<reference evidence="9 10" key="1">
    <citation type="journal article" date="2007" name="Nature">
        <title>Evolution of genes and genomes on the Drosophila phylogeny.</title>
        <authorList>
            <consortium name="Drosophila 12 Genomes Consortium"/>
            <person name="Clark A.G."/>
            <person name="Eisen M.B."/>
            <person name="Smith D.R."/>
            <person name="Bergman C.M."/>
            <person name="Oliver B."/>
            <person name="Markow T.A."/>
            <person name="Kaufman T.C."/>
            <person name="Kellis M."/>
            <person name="Gelbart W."/>
            <person name="Iyer V.N."/>
            <person name="Pollard D.A."/>
            <person name="Sackton T.B."/>
            <person name="Larracuente A.M."/>
            <person name="Singh N.D."/>
            <person name="Abad J.P."/>
            <person name="Abt D.N."/>
            <person name="Adryan B."/>
            <person name="Aguade M."/>
            <person name="Akashi H."/>
            <person name="Anderson W.W."/>
            <person name="Aquadro C.F."/>
            <person name="Ardell D.H."/>
            <person name="Arguello R."/>
            <person name="Artieri C.G."/>
            <person name="Barbash D.A."/>
            <person name="Barker D."/>
            <person name="Barsanti P."/>
            <person name="Batterham P."/>
            <person name="Batzoglou S."/>
            <person name="Begun D."/>
            <person name="Bhutkar A."/>
            <person name="Blanco E."/>
            <person name="Bosak S.A."/>
            <person name="Bradley R.K."/>
            <person name="Brand A.D."/>
            <person name="Brent M.R."/>
            <person name="Brooks A.N."/>
            <person name="Brown R.H."/>
            <person name="Butlin R.K."/>
            <person name="Caggese C."/>
            <person name="Calvi B.R."/>
            <person name="Bernardo de Carvalho A."/>
            <person name="Caspi A."/>
            <person name="Castrezana S."/>
            <person name="Celniker S.E."/>
            <person name="Chang J.L."/>
            <person name="Chapple C."/>
            <person name="Chatterji S."/>
            <person name="Chinwalla A."/>
            <person name="Civetta A."/>
            <person name="Clifton S.W."/>
            <person name="Comeron J.M."/>
            <person name="Costello J.C."/>
            <person name="Coyne J.A."/>
            <person name="Daub J."/>
            <person name="David R.G."/>
            <person name="Delcher A.L."/>
            <person name="Delehaunty K."/>
            <person name="Do C.B."/>
            <person name="Ebling H."/>
            <person name="Edwards K."/>
            <person name="Eickbush T."/>
            <person name="Evans J.D."/>
            <person name="Filipski A."/>
            <person name="Findeiss S."/>
            <person name="Freyhult E."/>
            <person name="Fulton L."/>
            <person name="Fulton R."/>
            <person name="Garcia A.C."/>
            <person name="Gardiner A."/>
            <person name="Garfield D.A."/>
            <person name="Garvin B.E."/>
            <person name="Gibson G."/>
            <person name="Gilbert D."/>
            <person name="Gnerre S."/>
            <person name="Godfrey J."/>
            <person name="Good R."/>
            <person name="Gotea V."/>
            <person name="Gravely B."/>
            <person name="Greenberg A.J."/>
            <person name="Griffiths-Jones S."/>
            <person name="Gross S."/>
            <person name="Guigo R."/>
            <person name="Gustafson E.A."/>
            <person name="Haerty W."/>
            <person name="Hahn M.W."/>
            <person name="Halligan D.L."/>
            <person name="Halpern A.L."/>
            <person name="Halter G.M."/>
            <person name="Han M.V."/>
            <person name="Heger A."/>
            <person name="Hillier L."/>
            <person name="Hinrichs A.S."/>
            <person name="Holmes I."/>
            <person name="Hoskins R.A."/>
            <person name="Hubisz M.J."/>
            <person name="Hultmark D."/>
            <person name="Huntley M.A."/>
            <person name="Jaffe D.B."/>
            <person name="Jagadeeshan S."/>
            <person name="Jeck W.R."/>
            <person name="Johnson J."/>
            <person name="Jones C.D."/>
            <person name="Jordan W.C."/>
            <person name="Karpen G.H."/>
            <person name="Kataoka E."/>
            <person name="Keightley P.D."/>
            <person name="Kheradpour P."/>
            <person name="Kirkness E.F."/>
            <person name="Koerich L.B."/>
            <person name="Kristiansen K."/>
            <person name="Kudrna D."/>
            <person name="Kulathinal R.J."/>
            <person name="Kumar S."/>
            <person name="Kwok R."/>
            <person name="Lander E."/>
            <person name="Langley C.H."/>
            <person name="Lapoint R."/>
            <person name="Lazzaro B.P."/>
            <person name="Lee S.J."/>
            <person name="Levesque L."/>
            <person name="Li R."/>
            <person name="Lin C.F."/>
            <person name="Lin M.F."/>
            <person name="Lindblad-Toh K."/>
            <person name="Llopart A."/>
            <person name="Long M."/>
            <person name="Low L."/>
            <person name="Lozovsky E."/>
            <person name="Lu J."/>
            <person name="Luo M."/>
            <person name="Machado C.A."/>
            <person name="Makalowski W."/>
            <person name="Marzo M."/>
            <person name="Matsuda M."/>
            <person name="Matzkin L."/>
            <person name="McAllister B."/>
            <person name="McBride C.S."/>
            <person name="McKernan B."/>
            <person name="McKernan K."/>
            <person name="Mendez-Lago M."/>
            <person name="Minx P."/>
            <person name="Mollenhauer M.U."/>
            <person name="Montooth K."/>
            <person name="Mount S.M."/>
            <person name="Mu X."/>
            <person name="Myers E."/>
            <person name="Negre B."/>
            <person name="Newfeld S."/>
            <person name="Nielsen R."/>
            <person name="Noor M.A."/>
            <person name="O'Grady P."/>
            <person name="Pachter L."/>
            <person name="Papaceit M."/>
            <person name="Parisi M.J."/>
            <person name="Parisi M."/>
            <person name="Parts L."/>
            <person name="Pedersen J.S."/>
            <person name="Pesole G."/>
            <person name="Phillippy A.M."/>
            <person name="Ponting C.P."/>
            <person name="Pop M."/>
            <person name="Porcelli D."/>
            <person name="Powell J.R."/>
            <person name="Prohaska S."/>
            <person name="Pruitt K."/>
            <person name="Puig M."/>
            <person name="Quesneville H."/>
            <person name="Ram K.R."/>
            <person name="Rand D."/>
            <person name="Rasmussen M.D."/>
            <person name="Reed L.K."/>
            <person name="Reenan R."/>
            <person name="Reily A."/>
            <person name="Remington K.A."/>
            <person name="Rieger T.T."/>
            <person name="Ritchie M.G."/>
            <person name="Robin C."/>
            <person name="Rogers Y.H."/>
            <person name="Rohde C."/>
            <person name="Rozas J."/>
            <person name="Rubenfield M.J."/>
            <person name="Ruiz A."/>
            <person name="Russo S."/>
            <person name="Salzberg S.L."/>
            <person name="Sanchez-Gracia A."/>
            <person name="Saranga D.J."/>
            <person name="Sato H."/>
            <person name="Schaeffer S.W."/>
            <person name="Schatz M.C."/>
            <person name="Schlenke T."/>
            <person name="Schwartz R."/>
            <person name="Segarra C."/>
            <person name="Singh R.S."/>
            <person name="Sirot L."/>
            <person name="Sirota M."/>
            <person name="Sisneros N.B."/>
            <person name="Smith C.D."/>
            <person name="Smith T.F."/>
            <person name="Spieth J."/>
            <person name="Stage D.E."/>
            <person name="Stark A."/>
            <person name="Stephan W."/>
            <person name="Strausberg R.L."/>
            <person name="Strempel S."/>
            <person name="Sturgill D."/>
            <person name="Sutton G."/>
            <person name="Sutton G.G."/>
            <person name="Tao W."/>
            <person name="Teichmann S."/>
            <person name="Tobari Y.N."/>
            <person name="Tomimura Y."/>
            <person name="Tsolas J.M."/>
            <person name="Valente V.L."/>
            <person name="Venter E."/>
            <person name="Venter J.C."/>
            <person name="Vicario S."/>
            <person name="Vieira F.G."/>
            <person name="Vilella A.J."/>
            <person name="Villasante A."/>
            <person name="Walenz B."/>
            <person name="Wang J."/>
            <person name="Wasserman M."/>
            <person name="Watts T."/>
            <person name="Wilson D."/>
            <person name="Wilson R.K."/>
            <person name="Wing R.A."/>
            <person name="Wolfner M.F."/>
            <person name="Wong A."/>
            <person name="Wong G.K."/>
            <person name="Wu C.I."/>
            <person name="Wu G."/>
            <person name="Yamamoto D."/>
            <person name="Yang H.P."/>
            <person name="Yang S.P."/>
            <person name="Yorke J.A."/>
            <person name="Yoshida K."/>
            <person name="Zdobnov E."/>
            <person name="Zhang P."/>
            <person name="Zhang Y."/>
            <person name="Zimin A.V."/>
            <person name="Baldwin J."/>
            <person name="Abdouelleil A."/>
            <person name="Abdulkadir J."/>
            <person name="Abebe A."/>
            <person name="Abera B."/>
            <person name="Abreu J."/>
            <person name="Acer S.C."/>
            <person name="Aftuck L."/>
            <person name="Alexander A."/>
            <person name="An P."/>
            <person name="Anderson E."/>
            <person name="Anderson S."/>
            <person name="Arachi H."/>
            <person name="Azer M."/>
            <person name="Bachantsang P."/>
            <person name="Barry A."/>
            <person name="Bayul T."/>
            <person name="Berlin A."/>
            <person name="Bessette D."/>
            <person name="Bloom T."/>
            <person name="Blye J."/>
            <person name="Boguslavskiy L."/>
            <person name="Bonnet C."/>
            <person name="Boukhgalter B."/>
            <person name="Bourzgui I."/>
            <person name="Brown A."/>
            <person name="Cahill P."/>
            <person name="Channer S."/>
            <person name="Cheshatsang Y."/>
            <person name="Chuda L."/>
            <person name="Citroen M."/>
            <person name="Collymore A."/>
            <person name="Cooke P."/>
            <person name="Costello M."/>
            <person name="D'Aco K."/>
            <person name="Daza R."/>
            <person name="De Haan G."/>
            <person name="DeGray S."/>
            <person name="DeMaso C."/>
            <person name="Dhargay N."/>
            <person name="Dooley K."/>
            <person name="Dooley E."/>
            <person name="Doricent M."/>
            <person name="Dorje P."/>
            <person name="Dorjee K."/>
            <person name="Dupes A."/>
            <person name="Elong R."/>
            <person name="Falk J."/>
            <person name="Farina A."/>
            <person name="Faro S."/>
            <person name="Ferguson D."/>
            <person name="Fisher S."/>
            <person name="Foley C.D."/>
            <person name="Franke A."/>
            <person name="Friedrich D."/>
            <person name="Gadbois L."/>
            <person name="Gearin G."/>
            <person name="Gearin C.R."/>
            <person name="Giannoukos G."/>
            <person name="Goode T."/>
            <person name="Graham J."/>
            <person name="Grandbois E."/>
            <person name="Grewal S."/>
            <person name="Gyaltsen K."/>
            <person name="Hafez N."/>
            <person name="Hagos B."/>
            <person name="Hall J."/>
            <person name="Henson C."/>
            <person name="Hollinger A."/>
            <person name="Honan T."/>
            <person name="Huard M.D."/>
            <person name="Hughes L."/>
            <person name="Hurhula B."/>
            <person name="Husby M.E."/>
            <person name="Kamat A."/>
            <person name="Kanga B."/>
            <person name="Kashin S."/>
            <person name="Khazanovich D."/>
            <person name="Kisner P."/>
            <person name="Lance K."/>
            <person name="Lara M."/>
            <person name="Lee W."/>
            <person name="Lennon N."/>
            <person name="Letendre F."/>
            <person name="LeVine R."/>
            <person name="Lipovsky A."/>
            <person name="Liu X."/>
            <person name="Liu J."/>
            <person name="Liu S."/>
            <person name="Lokyitsang T."/>
            <person name="Lokyitsang Y."/>
            <person name="Lubonja R."/>
            <person name="Lui A."/>
            <person name="MacDonald P."/>
            <person name="Magnisalis V."/>
            <person name="Maru K."/>
            <person name="Matthews C."/>
            <person name="McCusker W."/>
            <person name="McDonough S."/>
            <person name="Mehta T."/>
            <person name="Meldrim J."/>
            <person name="Meneus L."/>
            <person name="Mihai O."/>
            <person name="Mihalev A."/>
            <person name="Mihova T."/>
            <person name="Mittelman R."/>
            <person name="Mlenga V."/>
            <person name="Montmayeur A."/>
            <person name="Mulrain L."/>
            <person name="Navidi A."/>
            <person name="Naylor J."/>
            <person name="Negash T."/>
            <person name="Nguyen T."/>
            <person name="Nguyen N."/>
            <person name="Nicol R."/>
            <person name="Norbu C."/>
            <person name="Norbu N."/>
            <person name="Novod N."/>
            <person name="O'Neill B."/>
            <person name="Osman S."/>
            <person name="Markiewicz E."/>
            <person name="Oyono O.L."/>
            <person name="Patti C."/>
            <person name="Phunkhang P."/>
            <person name="Pierre F."/>
            <person name="Priest M."/>
            <person name="Raghuraman S."/>
            <person name="Rege F."/>
            <person name="Reyes R."/>
            <person name="Rise C."/>
            <person name="Rogov P."/>
            <person name="Ross K."/>
            <person name="Ryan E."/>
            <person name="Settipalli S."/>
            <person name="Shea T."/>
            <person name="Sherpa N."/>
            <person name="Shi L."/>
            <person name="Shih D."/>
            <person name="Sparrow T."/>
            <person name="Spaulding J."/>
            <person name="Stalker J."/>
            <person name="Stange-Thomann N."/>
            <person name="Stavropoulos S."/>
            <person name="Stone C."/>
            <person name="Strader C."/>
            <person name="Tesfaye S."/>
            <person name="Thomson T."/>
            <person name="Thoulutsang Y."/>
            <person name="Thoulutsang D."/>
            <person name="Topham K."/>
            <person name="Topping I."/>
            <person name="Tsamla T."/>
            <person name="Vassiliev H."/>
            <person name="Vo A."/>
            <person name="Wangchuk T."/>
            <person name="Wangdi T."/>
            <person name="Weiand M."/>
            <person name="Wilkinson J."/>
            <person name="Wilson A."/>
            <person name="Yadav S."/>
            <person name="Young G."/>
            <person name="Yu Q."/>
            <person name="Zembek L."/>
            <person name="Zhong D."/>
            <person name="Zimmer A."/>
            <person name="Zwirko Z."/>
            <person name="Jaffe D.B."/>
            <person name="Alvarez P."/>
            <person name="Brockman W."/>
            <person name="Butler J."/>
            <person name="Chin C."/>
            <person name="Gnerre S."/>
            <person name="Grabherr M."/>
            <person name="Kleber M."/>
            <person name="Mauceli E."/>
            <person name="MacCallum I."/>
        </authorList>
    </citation>
    <scope>NUCLEOTIDE SEQUENCE [LARGE SCALE GENOMIC DNA]</scope>
    <source>
        <strain evidence="10">Tucson 15010-1051.87</strain>
    </source>
</reference>
<keyword evidence="5" id="KW-0333">Golgi apparatus</keyword>
<dbReference type="Gene3D" id="3.90.550.20">
    <property type="match status" value="1"/>
</dbReference>
<keyword evidence="4" id="KW-0808">Transferase</keyword>
<evidence type="ECO:0000313" key="10">
    <source>
        <dbReference type="Proteomes" id="UP000008792"/>
    </source>
</evidence>
<dbReference type="AlphaFoldDB" id="B4LT15"/>
<evidence type="ECO:0000256" key="2">
    <source>
        <dbReference type="ARBA" id="ARBA00009003"/>
    </source>
</evidence>
<keyword evidence="10" id="KW-1185">Reference proteome</keyword>
<dbReference type="HOGENOM" id="CLU_049512_1_0_1"/>
<accession>B4LT15</accession>
<evidence type="ECO:0000256" key="7">
    <source>
        <dbReference type="SAM" id="Phobius"/>
    </source>
</evidence>
<keyword evidence="6 7" id="KW-0472">Membrane</keyword>
<evidence type="ECO:0000256" key="5">
    <source>
        <dbReference type="ARBA" id="ARBA00023034"/>
    </source>
</evidence>
<protein>
    <recommendedName>
        <fullName evidence="8">Alpha 1,4-glycosyltransferase domain-containing protein</fullName>
    </recommendedName>
</protein>
<dbReference type="PANTHER" id="PTHR12042">
    <property type="entry name" value="LACTOSYLCERAMIDE 4-ALPHA-GALACTOSYLTRANSFERASE ALPHA- 1,4-GALACTOSYLTRANSFERASE"/>
    <property type="match status" value="1"/>
</dbReference>
<dbReference type="InterPro" id="IPR007577">
    <property type="entry name" value="GlycoTrfase_DXD_sugar-bd_CS"/>
</dbReference>
<sequence length="374" mass="42785">MFVTQKKLLMDFQNQRPRLILPILVVSVVVLLIIYTTQDMSTLFYRNCETKERSTAYNVGILLNKFFVEDVLLSSSRPPPGRTIFFHETTCYHQVSQFNVMNLTARQACAIESAGLNNPNFQVFVLFSCPTYRPLSGGQKLLIDAIEIYKNVRFRHLNIRNYASDTPVEDWIKKGDLLNSSFPMQHTADLLRLISLYRFGGIYLDMDVVVLRSLENEPLNYVGAHDNITLGNAVIGLEPTGKGHEIAELFLRDYEKNYNGKEYVQNGPALVTRVVKKLCGDNIVKLIEEGRTSCQGLKVFNSTAFYPFGWPQWMHFTEPKYLKETMTITKDSYLIHLWNKASYRGLIRVGSNTALGIYAKRHCPRVYAAAGDYF</sequence>
<dbReference type="Pfam" id="PF04488">
    <property type="entry name" value="Gly_transf_sug"/>
    <property type="match status" value="1"/>
</dbReference>
<dbReference type="InterPro" id="IPR007652">
    <property type="entry name" value="A1-4-GlycosylTfrase_dom"/>
</dbReference>
<dbReference type="InParanoid" id="B4LT15"/>
<keyword evidence="3" id="KW-0328">Glycosyltransferase</keyword>
<feature type="transmembrane region" description="Helical" evidence="7">
    <location>
        <begin position="20"/>
        <end position="37"/>
    </location>
</feature>
<evidence type="ECO:0000256" key="1">
    <source>
        <dbReference type="ARBA" id="ARBA00004323"/>
    </source>
</evidence>
<evidence type="ECO:0000259" key="8">
    <source>
        <dbReference type="Pfam" id="PF04572"/>
    </source>
</evidence>
<dbReference type="GO" id="GO:0006688">
    <property type="term" value="P:glycosphingolipid biosynthetic process"/>
    <property type="evidence" value="ECO:0007669"/>
    <property type="project" value="TreeGrafter"/>
</dbReference>
<dbReference type="Pfam" id="PF04572">
    <property type="entry name" value="Gb3_synth"/>
    <property type="match status" value="1"/>
</dbReference>
<dbReference type="KEGG" id="dvi:6629107"/>
<feature type="domain" description="Alpha 1,4-glycosyltransferase" evidence="8">
    <location>
        <begin position="240"/>
        <end position="370"/>
    </location>
</feature>
<evidence type="ECO:0000256" key="4">
    <source>
        <dbReference type="ARBA" id="ARBA00022679"/>
    </source>
</evidence>
<organism evidence="9 10">
    <name type="scientific">Drosophila virilis</name>
    <name type="common">Fruit fly</name>
    <dbReference type="NCBI Taxonomy" id="7244"/>
    <lineage>
        <taxon>Eukaryota</taxon>
        <taxon>Metazoa</taxon>
        <taxon>Ecdysozoa</taxon>
        <taxon>Arthropoda</taxon>
        <taxon>Hexapoda</taxon>
        <taxon>Insecta</taxon>
        <taxon>Pterygota</taxon>
        <taxon>Neoptera</taxon>
        <taxon>Endopterygota</taxon>
        <taxon>Diptera</taxon>
        <taxon>Brachycera</taxon>
        <taxon>Muscomorpha</taxon>
        <taxon>Ephydroidea</taxon>
        <taxon>Drosophilidae</taxon>
        <taxon>Drosophila</taxon>
    </lineage>
</organism>
<comment type="subcellular location">
    <subcellularLocation>
        <location evidence="1">Golgi apparatus membrane</location>
        <topology evidence="1">Single-pass type II membrane protein</topology>
    </subcellularLocation>
</comment>
<dbReference type="GO" id="GO:0000139">
    <property type="term" value="C:Golgi membrane"/>
    <property type="evidence" value="ECO:0007669"/>
    <property type="project" value="UniProtKB-SubCell"/>
</dbReference>
<name>B4LT15_DROVI</name>
<keyword evidence="7" id="KW-0812">Transmembrane</keyword>